<organism evidence="3 4">
    <name type="scientific">Candidatus Brachybacterium merdavium</name>
    <dbReference type="NCBI Taxonomy" id="2838513"/>
    <lineage>
        <taxon>Bacteria</taxon>
        <taxon>Bacillati</taxon>
        <taxon>Actinomycetota</taxon>
        <taxon>Actinomycetes</taxon>
        <taxon>Micrococcales</taxon>
        <taxon>Dermabacteraceae</taxon>
        <taxon>Brachybacterium</taxon>
    </lineage>
</organism>
<comment type="caution">
    <text evidence="3">The sequence shown here is derived from an EMBL/GenBank/DDBJ whole genome shotgun (WGS) entry which is preliminary data.</text>
</comment>
<feature type="transmembrane region" description="Helical" evidence="2">
    <location>
        <begin position="213"/>
        <end position="236"/>
    </location>
</feature>
<reference evidence="3" key="2">
    <citation type="submission" date="2021-04" db="EMBL/GenBank/DDBJ databases">
        <authorList>
            <person name="Gilroy R."/>
        </authorList>
    </citation>
    <scope>NUCLEOTIDE SEQUENCE</scope>
    <source>
        <strain evidence="3">ChiHjej13B12-24818</strain>
    </source>
</reference>
<feature type="transmembrane region" description="Helical" evidence="2">
    <location>
        <begin position="269"/>
        <end position="287"/>
    </location>
</feature>
<keyword evidence="2" id="KW-1133">Transmembrane helix</keyword>
<evidence type="ECO:0000256" key="2">
    <source>
        <dbReference type="SAM" id="Phobius"/>
    </source>
</evidence>
<evidence type="ECO:0000313" key="4">
    <source>
        <dbReference type="Proteomes" id="UP000823823"/>
    </source>
</evidence>
<evidence type="ECO:0000313" key="3">
    <source>
        <dbReference type="EMBL" id="HJB09856.1"/>
    </source>
</evidence>
<feature type="compositionally biased region" description="Polar residues" evidence="1">
    <location>
        <begin position="1"/>
        <end position="13"/>
    </location>
</feature>
<keyword evidence="2" id="KW-0472">Membrane</keyword>
<dbReference type="Proteomes" id="UP000823823">
    <property type="component" value="Unassembled WGS sequence"/>
</dbReference>
<name>A0A9D2LCH2_9MICO</name>
<accession>A0A9D2LCH2</accession>
<feature type="transmembrane region" description="Helical" evidence="2">
    <location>
        <begin position="72"/>
        <end position="96"/>
    </location>
</feature>
<feature type="region of interest" description="Disordered" evidence="1">
    <location>
        <begin position="1"/>
        <end position="37"/>
    </location>
</feature>
<dbReference type="AlphaFoldDB" id="A0A9D2LCH2"/>
<reference evidence="3" key="1">
    <citation type="journal article" date="2021" name="PeerJ">
        <title>Extensive microbial diversity within the chicken gut microbiome revealed by metagenomics and culture.</title>
        <authorList>
            <person name="Gilroy R."/>
            <person name="Ravi A."/>
            <person name="Getino M."/>
            <person name="Pursley I."/>
            <person name="Horton D.L."/>
            <person name="Alikhan N.F."/>
            <person name="Baker D."/>
            <person name="Gharbi K."/>
            <person name="Hall N."/>
            <person name="Watson M."/>
            <person name="Adriaenssens E.M."/>
            <person name="Foster-Nyarko E."/>
            <person name="Jarju S."/>
            <person name="Secka A."/>
            <person name="Antonio M."/>
            <person name="Oren A."/>
            <person name="Chaudhuri R.R."/>
            <person name="La Ragione R."/>
            <person name="Hildebrand F."/>
            <person name="Pallen M.J."/>
        </authorList>
    </citation>
    <scope>NUCLEOTIDE SEQUENCE</scope>
    <source>
        <strain evidence="3">ChiHjej13B12-24818</strain>
    </source>
</reference>
<keyword evidence="2" id="KW-0812">Transmembrane</keyword>
<protein>
    <submittedName>
        <fullName evidence="3">Glycerophosphoryl diester phosphodiesterase membrane domain-containing protein</fullName>
    </submittedName>
</protein>
<proteinExistence type="predicted"/>
<evidence type="ECO:0000256" key="1">
    <source>
        <dbReference type="SAM" id="MobiDB-lite"/>
    </source>
</evidence>
<feature type="transmembrane region" description="Helical" evidence="2">
    <location>
        <begin position="135"/>
        <end position="157"/>
    </location>
</feature>
<feature type="transmembrane region" description="Helical" evidence="2">
    <location>
        <begin position="178"/>
        <end position="201"/>
    </location>
</feature>
<sequence length="379" mass="39367">MSTGWTAPGSTGQPAGHEPGPANGSGGPAPQPTTGPQRELVQQVPLFPLRPLNVGEVLGAAVRIYRVRPKPVLGLAAAVYGIAFVLITLATGAGMIPLVGQMQATLEDPTGEAAEGLETVGGTTSQILATVSSTVVTMIITLVASALVTVVLTRITVGEATGDSVPDGRLWSLLRGQALPAVAVSLLMGVLGSVAFLLPLAVGALPLLVTQEAGWLTIIALLLGLLAGVLAALWVFARTALSLPALAIEGTGVLGSLHRSFQMTAGRKLWRVLGLMLLLVLIFYFAQQIVAGVFVFIAFILYVAILLASSLEAFVLAMGVMTVIMMLGTYIATFLLAPFLCAGYAAIYADNRMRHEAWDVELNRQARAGREPTAPGAPS</sequence>
<feature type="transmembrane region" description="Helical" evidence="2">
    <location>
        <begin position="293"/>
        <end position="315"/>
    </location>
</feature>
<gene>
    <name evidence="3" type="ORF">H9786_04895</name>
</gene>
<feature type="transmembrane region" description="Helical" evidence="2">
    <location>
        <begin position="327"/>
        <end position="349"/>
    </location>
</feature>
<dbReference type="EMBL" id="DWZH01000037">
    <property type="protein sequence ID" value="HJB09856.1"/>
    <property type="molecule type" value="Genomic_DNA"/>
</dbReference>